<dbReference type="EMBL" id="CT867985">
    <property type="protein sequence ID" value="CAK55735.1"/>
    <property type="molecule type" value="Genomic_DNA"/>
</dbReference>
<dbReference type="OMA" id="MCECKAY"/>
<dbReference type="PANTHER" id="PTHR31214:SF3">
    <property type="entry name" value="PROTEIN FAM221B"/>
    <property type="match status" value="1"/>
</dbReference>
<protein>
    <submittedName>
        <fullName evidence="4">Chromosome undetermined scaffold_1, whole genome shotgun sequence</fullName>
    </submittedName>
</protein>
<dbReference type="GeneID" id="5008917"/>
<dbReference type="GeneID" id="79574144"/>
<sequence length="275" mass="32412">MFNYMAMNEQQVREGVQKYGPAVGARKIIDQEYQHALETLNTGIYITYYCAEQKSECSRIGSTSKCFCGHLFSQHKQQLGKKFNTGCENCECKRFQFVPSRPEECGMYWLPRRKDFNILTWRPPCKCNHGCEDHLPNYPLRCRKCQCSDFDSYFACIACDRRWELHETLFEDESERKALGKKVGQDYLPLSNTPDIQEHVFQDQKYQQMPQKLQQGLVGNDKPFPKQQIQTNKQQQQTTAYTRPNQQQQQKAIQQQQQKPIQQQQQTNKIVQKKK</sequence>
<evidence type="ECO:0000313" key="4">
    <source>
        <dbReference type="EMBL" id="CAK55735.1"/>
    </source>
</evidence>
<dbReference type="Pfam" id="PF14753">
    <property type="entry name" value="FAM221"/>
    <property type="match status" value="1"/>
</dbReference>
<keyword evidence="5" id="KW-1185">Reference proteome</keyword>
<evidence type="ECO:0000313" key="3">
    <source>
        <dbReference type="EMBL" id="CAH03524.1"/>
    </source>
</evidence>
<accession>Q6BFP6</accession>
<name>Q6BFP6_PARTE</name>
<proteinExistence type="inferred from homology"/>
<comment type="similarity">
    <text evidence="1">Belongs to the FAM221 family.</text>
</comment>
<dbReference type="HOGENOM" id="CLU_1013563_0_0_1"/>
<reference evidence="4" key="3">
    <citation type="submission" date="2006-03" db="EMBL/GenBank/DDBJ databases">
        <authorList>
            <consortium name="Genoscope"/>
        </authorList>
    </citation>
    <scope>NUCLEOTIDE SEQUENCE</scope>
    <source>
        <strain evidence="4">Stock d4-2</strain>
    </source>
</reference>
<organism evidence="3 5">
    <name type="scientific">Paramecium tetraurelia</name>
    <dbReference type="NCBI Taxonomy" id="5888"/>
    <lineage>
        <taxon>Eukaryota</taxon>
        <taxon>Sar</taxon>
        <taxon>Alveolata</taxon>
        <taxon>Ciliophora</taxon>
        <taxon>Intramacronucleata</taxon>
        <taxon>Oligohymenophorea</taxon>
        <taxon>Peniculida</taxon>
        <taxon>Parameciidae</taxon>
        <taxon>Paramecium</taxon>
    </lineage>
</organism>
<evidence type="ECO:0000256" key="2">
    <source>
        <dbReference type="SAM" id="MobiDB-lite"/>
    </source>
</evidence>
<feature type="compositionally biased region" description="Low complexity" evidence="2">
    <location>
        <begin position="246"/>
        <end position="275"/>
    </location>
</feature>
<dbReference type="InterPro" id="IPR026755">
    <property type="entry name" value="Fam221a/b"/>
</dbReference>
<dbReference type="OrthoDB" id="196393at2759"/>
<evidence type="ECO:0000313" key="5">
    <source>
        <dbReference type="Proteomes" id="UP000000600"/>
    </source>
</evidence>
<reference evidence="3" key="4">
    <citation type="submission" date="2006-11" db="EMBL/GenBank/DDBJ databases">
        <title>Paramecium megabase sequencing project.</title>
        <authorList>
            <person name="Nowak J.K."/>
            <person name="Migdalski A."/>
            <person name="Gromadka R."/>
            <person name="Zagulski M."/>
        </authorList>
    </citation>
    <scope>NUCLEOTIDE SEQUENCE</scope>
    <source>
        <strain evidence="3">Stock d4-2</strain>
    </source>
</reference>
<dbReference type="PANTHER" id="PTHR31214">
    <property type="entry name" value="PROTEIN FAM221A-RELATED"/>
    <property type="match status" value="1"/>
</dbReference>
<feature type="compositionally biased region" description="Low complexity" evidence="2">
    <location>
        <begin position="227"/>
        <end position="239"/>
    </location>
</feature>
<dbReference type="RefSeq" id="XP_001423133.1">
    <property type="nucleotide sequence ID" value="XM_001423096.1"/>
</dbReference>
<reference evidence="4 5" key="2">
    <citation type="journal article" date="2006" name="Nature">
        <title>Global trends of whole-genome duplications revealed by the ciliate Paramecium tetraurelia.</title>
        <authorList>
            <consortium name="Genoscope"/>
            <person name="Aury J.-M."/>
            <person name="Jaillon O."/>
            <person name="Duret L."/>
            <person name="Noel B."/>
            <person name="Jubin C."/>
            <person name="Porcel B.M."/>
            <person name="Segurens B."/>
            <person name="Daubin V."/>
            <person name="Anthouard V."/>
            <person name="Aiach N."/>
            <person name="Arnaiz O."/>
            <person name="Billaut A."/>
            <person name="Beisson J."/>
            <person name="Blanc I."/>
            <person name="Bouhouche K."/>
            <person name="Camara F."/>
            <person name="Duharcourt S."/>
            <person name="Guigo R."/>
            <person name="Gogendeau D."/>
            <person name="Katinka M."/>
            <person name="Keller A.-M."/>
            <person name="Kissmehl R."/>
            <person name="Klotz C."/>
            <person name="Koll F."/>
            <person name="Le Moue A."/>
            <person name="Lepere C."/>
            <person name="Malinsky S."/>
            <person name="Nowacki M."/>
            <person name="Nowak J.K."/>
            <person name="Plattner H."/>
            <person name="Poulain J."/>
            <person name="Ruiz F."/>
            <person name="Serrano V."/>
            <person name="Zagulski M."/>
            <person name="Dessen P."/>
            <person name="Betermier M."/>
            <person name="Weissenbach J."/>
            <person name="Scarpelli C."/>
            <person name="Schachter V."/>
            <person name="Sperling L."/>
            <person name="Meyer E."/>
            <person name="Cohen J."/>
            <person name="Wincker P."/>
        </authorList>
    </citation>
    <scope>NUCLEOTIDE SEQUENCE [LARGE SCALE GENOMIC DNA]</scope>
    <source>
        <strain evidence="4 5">Stock d4-2</strain>
    </source>
</reference>
<dbReference type="Proteomes" id="UP000000600">
    <property type="component" value="Unassembled WGS sequence"/>
</dbReference>
<dbReference type="KEGG" id="ptm:GSPATT00000170001"/>
<dbReference type="RefSeq" id="XP_001347151.1">
    <property type="nucleotide sequence ID" value="XM_001347115.1"/>
</dbReference>
<dbReference type="InParanoid" id="Q6BFP6"/>
<dbReference type="eggNOG" id="ENOG502R7X0">
    <property type="taxonomic scope" value="Eukaryota"/>
</dbReference>
<dbReference type="EMBL" id="CR548612">
    <property type="protein sequence ID" value="CAH03524.1"/>
    <property type="molecule type" value="Genomic_DNA"/>
</dbReference>
<gene>
    <name evidence="4" type="ORF">GSPATT00000170001</name>
    <name evidence="3" type="ORF">PTMB.326</name>
</gene>
<feature type="region of interest" description="Disordered" evidence="2">
    <location>
        <begin position="216"/>
        <end position="275"/>
    </location>
</feature>
<evidence type="ECO:0000256" key="1">
    <source>
        <dbReference type="ARBA" id="ARBA00011026"/>
    </source>
</evidence>
<reference evidence="3 5" key="1">
    <citation type="journal article" date="2004" name="Curr. Biol.">
        <title>High coding density on the largest Paramecium tetraurelia somatic chromosome.</title>
        <authorList>
            <person name="Zagulski M."/>
            <person name="Nowak J.K."/>
            <person name="Le Mouel A."/>
            <person name="Nowacki M."/>
            <person name="Migdalski A."/>
            <person name="Gromadka R."/>
            <person name="Noel B."/>
            <person name="Blanc I."/>
            <person name="Dessen P."/>
            <person name="Wincker P."/>
            <person name="Keller A.M."/>
            <person name="Cohen J."/>
            <person name="Meyer E."/>
            <person name="Sperling L."/>
        </authorList>
    </citation>
    <scope>NUCLEOTIDE SEQUENCE [LARGE SCALE GENOMIC DNA]</scope>
    <source>
        <strain evidence="3 5">Stock d4-2</strain>
    </source>
</reference>
<dbReference type="AlphaFoldDB" id="Q6BFP6"/>
<dbReference type="KEGG" id="ptm:PTMB.326"/>